<dbReference type="EMBL" id="JASCZI010211534">
    <property type="protein sequence ID" value="MED6193968.1"/>
    <property type="molecule type" value="Genomic_DNA"/>
</dbReference>
<reference evidence="1 2" key="1">
    <citation type="journal article" date="2023" name="Plants (Basel)">
        <title>Bridging the Gap: Combining Genomics and Transcriptomics Approaches to Understand Stylosanthes scabra, an Orphan Legume from the Brazilian Caatinga.</title>
        <authorList>
            <person name="Ferreira-Neto J.R.C."/>
            <person name="da Silva M.D."/>
            <person name="Binneck E."/>
            <person name="de Melo N.F."/>
            <person name="da Silva R.H."/>
            <person name="de Melo A.L.T.M."/>
            <person name="Pandolfi V."/>
            <person name="Bustamante F.O."/>
            <person name="Brasileiro-Vidal A.C."/>
            <person name="Benko-Iseppon A.M."/>
        </authorList>
    </citation>
    <scope>NUCLEOTIDE SEQUENCE [LARGE SCALE GENOMIC DNA]</scope>
    <source>
        <tissue evidence="1">Leaves</tissue>
    </source>
</reference>
<protein>
    <submittedName>
        <fullName evidence="1">Uncharacterized protein</fullName>
    </submittedName>
</protein>
<accession>A0ABU6XBC8</accession>
<organism evidence="1 2">
    <name type="scientific">Stylosanthes scabra</name>
    <dbReference type="NCBI Taxonomy" id="79078"/>
    <lineage>
        <taxon>Eukaryota</taxon>
        <taxon>Viridiplantae</taxon>
        <taxon>Streptophyta</taxon>
        <taxon>Embryophyta</taxon>
        <taxon>Tracheophyta</taxon>
        <taxon>Spermatophyta</taxon>
        <taxon>Magnoliopsida</taxon>
        <taxon>eudicotyledons</taxon>
        <taxon>Gunneridae</taxon>
        <taxon>Pentapetalae</taxon>
        <taxon>rosids</taxon>
        <taxon>fabids</taxon>
        <taxon>Fabales</taxon>
        <taxon>Fabaceae</taxon>
        <taxon>Papilionoideae</taxon>
        <taxon>50 kb inversion clade</taxon>
        <taxon>dalbergioids sensu lato</taxon>
        <taxon>Dalbergieae</taxon>
        <taxon>Pterocarpus clade</taxon>
        <taxon>Stylosanthes</taxon>
    </lineage>
</organism>
<gene>
    <name evidence="1" type="ORF">PIB30_024147</name>
</gene>
<dbReference type="Proteomes" id="UP001341840">
    <property type="component" value="Unassembled WGS sequence"/>
</dbReference>
<evidence type="ECO:0000313" key="2">
    <source>
        <dbReference type="Proteomes" id="UP001341840"/>
    </source>
</evidence>
<evidence type="ECO:0000313" key="1">
    <source>
        <dbReference type="EMBL" id="MED6193968.1"/>
    </source>
</evidence>
<comment type="caution">
    <text evidence="1">The sequence shown here is derived from an EMBL/GenBank/DDBJ whole genome shotgun (WGS) entry which is preliminary data.</text>
</comment>
<keyword evidence="2" id="KW-1185">Reference proteome</keyword>
<name>A0ABU6XBC8_9FABA</name>
<proteinExistence type="predicted"/>
<sequence>MTNKNLIVTTLYPDGAETYHSTNDGRAGSEIRDASCISASEPLAPLDYKFKLLWLEGDDHVHVMFDLHCKYGPHQMMELLAETLNVVRSKGGPSSSKPCLAGAIPVPPLRITTLDISMEIDSDSRDGSDGDYMGDTNFPSDSFDEVHHFHTLNLDAMREEQRDGFGGGGKDYINLDGGEEFMVGHRFSNKKVVHLEVKNYNIRRAAEYKVFESN</sequence>